<organism evidence="5 6">
    <name type="scientific">Rhodothermus profundi</name>
    <dbReference type="NCBI Taxonomy" id="633813"/>
    <lineage>
        <taxon>Bacteria</taxon>
        <taxon>Pseudomonadati</taxon>
        <taxon>Rhodothermota</taxon>
        <taxon>Rhodothermia</taxon>
        <taxon>Rhodothermales</taxon>
        <taxon>Rhodothermaceae</taxon>
        <taxon>Rhodothermus</taxon>
    </lineage>
</organism>
<dbReference type="PANTHER" id="PTHR43434:SF1">
    <property type="entry name" value="PHOSPHOGLYCOLATE PHOSPHATASE"/>
    <property type="match status" value="1"/>
</dbReference>
<keyword evidence="6" id="KW-1185">Reference proteome</keyword>
<dbReference type="NCBIfam" id="TIGR01548">
    <property type="entry name" value="HAD-SF-IA-hyp1"/>
    <property type="match status" value="1"/>
</dbReference>
<dbReference type="SUPFAM" id="SSF56784">
    <property type="entry name" value="HAD-like"/>
    <property type="match status" value="1"/>
</dbReference>
<dbReference type="PANTHER" id="PTHR43434">
    <property type="entry name" value="PHOSPHOGLYCOLATE PHOSPHATASE"/>
    <property type="match status" value="1"/>
</dbReference>
<sequence>MPAMIRVILFDMDGVLVDVSRSYRRAIEETVEHFTGRKITPATIQRYKNAGGFNDDWKLTHTIILDIGMQVPFSRVVQEFQRRYRGEHWDGFIAQEPPLIRTQTLQHLRKQGYLMGIVTGRPEAEARWTIERFGWQPYFPLLVAMEHQDGRGKPDPYPIRRALAMLEAVGLDITPAAVVYVGDSVDDMVAAQAAGVLPIGVIPPYLDAETHGALLRERGARYLLSRTDDLPELLAELETAPMRRAS</sequence>
<dbReference type="STRING" id="633813.SAMN04488087_1734"/>
<dbReference type="InterPro" id="IPR023198">
    <property type="entry name" value="PGP-like_dom2"/>
</dbReference>
<dbReference type="EC" id="3.1.3.18" evidence="4"/>
<reference evidence="6" key="1">
    <citation type="submission" date="2016-11" db="EMBL/GenBank/DDBJ databases">
        <authorList>
            <person name="Varghese N."/>
            <person name="Submissions S."/>
        </authorList>
    </citation>
    <scope>NUCLEOTIDE SEQUENCE [LARGE SCALE GENOMIC DNA]</scope>
    <source>
        <strain evidence="6">DSM 22212</strain>
    </source>
</reference>
<name>A0A1M6UJJ7_9BACT</name>
<evidence type="ECO:0000256" key="3">
    <source>
        <dbReference type="ARBA" id="ARBA00006171"/>
    </source>
</evidence>
<protein>
    <recommendedName>
        <fullName evidence="4">phosphoglycolate phosphatase</fullName>
        <ecNumber evidence="4">3.1.3.18</ecNumber>
    </recommendedName>
</protein>
<dbReference type="InterPro" id="IPR050155">
    <property type="entry name" value="HAD-like_hydrolase_sf"/>
</dbReference>
<evidence type="ECO:0000313" key="6">
    <source>
        <dbReference type="Proteomes" id="UP000185812"/>
    </source>
</evidence>
<dbReference type="InterPro" id="IPR023214">
    <property type="entry name" value="HAD_sf"/>
</dbReference>
<comment type="catalytic activity">
    <reaction evidence="1">
        <text>2-phosphoglycolate + H2O = glycolate + phosphate</text>
        <dbReference type="Rhea" id="RHEA:14369"/>
        <dbReference type="ChEBI" id="CHEBI:15377"/>
        <dbReference type="ChEBI" id="CHEBI:29805"/>
        <dbReference type="ChEBI" id="CHEBI:43474"/>
        <dbReference type="ChEBI" id="CHEBI:58033"/>
        <dbReference type="EC" id="3.1.3.18"/>
    </reaction>
</comment>
<dbReference type="Proteomes" id="UP000185812">
    <property type="component" value="Unassembled WGS sequence"/>
</dbReference>
<dbReference type="SFLD" id="SFLDS00003">
    <property type="entry name" value="Haloacid_Dehalogenase"/>
    <property type="match status" value="1"/>
</dbReference>
<dbReference type="AlphaFoldDB" id="A0A1M6UJJ7"/>
<accession>A0A1M6UJJ7</accession>
<evidence type="ECO:0000256" key="1">
    <source>
        <dbReference type="ARBA" id="ARBA00000830"/>
    </source>
</evidence>
<dbReference type="GO" id="GO:0006281">
    <property type="term" value="P:DNA repair"/>
    <property type="evidence" value="ECO:0007669"/>
    <property type="project" value="TreeGrafter"/>
</dbReference>
<dbReference type="Pfam" id="PF00702">
    <property type="entry name" value="Hydrolase"/>
    <property type="match status" value="1"/>
</dbReference>
<dbReference type="SFLD" id="SFLDG01129">
    <property type="entry name" value="C1.5:_HAD__Beta-PGM__Phosphata"/>
    <property type="match status" value="1"/>
</dbReference>
<evidence type="ECO:0000256" key="4">
    <source>
        <dbReference type="ARBA" id="ARBA00013078"/>
    </source>
</evidence>
<dbReference type="Gene3D" id="1.10.150.240">
    <property type="entry name" value="Putative phosphatase, domain 2"/>
    <property type="match status" value="1"/>
</dbReference>
<comment type="similarity">
    <text evidence="3">Belongs to the HAD-like hydrolase superfamily. CbbY/CbbZ/Gph/YieH family.</text>
</comment>
<dbReference type="RefSeq" id="WP_072715567.1">
    <property type="nucleotide sequence ID" value="NZ_FRAU01000005.1"/>
</dbReference>
<dbReference type="InterPro" id="IPR036412">
    <property type="entry name" value="HAD-like_sf"/>
</dbReference>
<dbReference type="Gene3D" id="3.40.50.1000">
    <property type="entry name" value="HAD superfamily/HAD-like"/>
    <property type="match status" value="1"/>
</dbReference>
<dbReference type="InterPro" id="IPR006438">
    <property type="entry name" value="HAD-SF_TIGR01548"/>
</dbReference>
<gene>
    <name evidence="5" type="ORF">SAMN04488087_1734</name>
</gene>
<evidence type="ECO:0000256" key="2">
    <source>
        <dbReference type="ARBA" id="ARBA00004818"/>
    </source>
</evidence>
<evidence type="ECO:0000313" key="5">
    <source>
        <dbReference type="EMBL" id="SHK69323.1"/>
    </source>
</evidence>
<dbReference type="OrthoDB" id="9797743at2"/>
<comment type="pathway">
    <text evidence="2">Organic acid metabolism; glycolate biosynthesis; glycolate from 2-phosphoglycolate: step 1/1.</text>
</comment>
<dbReference type="EMBL" id="FRAU01000005">
    <property type="protein sequence ID" value="SHK69323.1"/>
    <property type="molecule type" value="Genomic_DNA"/>
</dbReference>
<proteinExistence type="inferred from homology"/>
<dbReference type="GO" id="GO:0008967">
    <property type="term" value="F:phosphoglycolate phosphatase activity"/>
    <property type="evidence" value="ECO:0007669"/>
    <property type="project" value="UniProtKB-EC"/>
</dbReference>